<proteinExistence type="predicted"/>
<dbReference type="EMBL" id="JADBEG010000001">
    <property type="protein sequence ID" value="MBE1500533.1"/>
    <property type="molecule type" value="Genomic_DNA"/>
</dbReference>
<evidence type="ECO:0000313" key="1">
    <source>
        <dbReference type="EMBL" id="MBE1500533.1"/>
    </source>
</evidence>
<reference evidence="1 2" key="1">
    <citation type="submission" date="2020-10" db="EMBL/GenBank/DDBJ databases">
        <title>Sequencing the genomes of 1000 actinobacteria strains.</title>
        <authorList>
            <person name="Klenk H.-P."/>
        </authorList>
    </citation>
    <scope>NUCLEOTIDE SEQUENCE [LARGE SCALE GENOMIC DNA]</scope>
    <source>
        <strain evidence="1 2">DSM 44653</strain>
    </source>
</reference>
<dbReference type="Proteomes" id="UP000631670">
    <property type="component" value="Unassembled WGS sequence"/>
</dbReference>
<protein>
    <submittedName>
        <fullName evidence="1">Uncharacterized protein</fullName>
    </submittedName>
</protein>
<evidence type="ECO:0000313" key="2">
    <source>
        <dbReference type="Proteomes" id="UP000631670"/>
    </source>
</evidence>
<keyword evidence="2" id="KW-1185">Reference proteome</keyword>
<dbReference type="RefSeq" id="WP_143265309.1">
    <property type="nucleotide sequence ID" value="NZ_JADBEG010000001.1"/>
</dbReference>
<accession>A0ABR9IBH2</accession>
<comment type="caution">
    <text evidence="1">The sequence shown here is derived from an EMBL/GenBank/DDBJ whole genome shotgun (WGS) entry which is preliminary data.</text>
</comment>
<sequence length="154" mass="17683">MSTTEELEAAVALLPGCRVTEFSRTLNIAIVGFRREDTEKRLHAQCPFRVTYREQILFGSVDMYYRDTGDAETAFDEYRTKYDRFARQLTGMVEEHACFVESATLGRLGMVTLELDGPLVVEIFPACAGPTVEQWRLFDWHTDYHVVFPDSADR</sequence>
<organism evidence="1 2">
    <name type="scientific">Amycolatopsis lexingtonensis</name>
    <dbReference type="NCBI Taxonomy" id="218822"/>
    <lineage>
        <taxon>Bacteria</taxon>
        <taxon>Bacillati</taxon>
        <taxon>Actinomycetota</taxon>
        <taxon>Actinomycetes</taxon>
        <taxon>Pseudonocardiales</taxon>
        <taxon>Pseudonocardiaceae</taxon>
        <taxon>Amycolatopsis</taxon>
    </lineage>
</organism>
<gene>
    <name evidence="1" type="ORF">H4696_007633</name>
</gene>
<name>A0ABR9IBH2_9PSEU</name>